<dbReference type="AlphaFoldDB" id="A0A2I1N8I8"/>
<evidence type="ECO:0000259" key="6">
    <source>
        <dbReference type="SMART" id="SM00563"/>
    </source>
</evidence>
<comment type="caution">
    <text evidence="7">The sequence shown here is derived from an EMBL/GenBank/DDBJ whole genome shotgun (WGS) entry which is preliminary data.</text>
</comment>
<evidence type="ECO:0000256" key="1">
    <source>
        <dbReference type="ARBA" id="ARBA00005189"/>
    </source>
</evidence>
<protein>
    <submittedName>
        <fullName evidence="7">GNAT family N-acetyltransferase</fullName>
    </submittedName>
</protein>
<evidence type="ECO:0000256" key="4">
    <source>
        <dbReference type="ARBA" id="ARBA00023098"/>
    </source>
</evidence>
<feature type="domain" description="Phospholipid/glycerol acyltransferase" evidence="6">
    <location>
        <begin position="88"/>
        <end position="205"/>
    </location>
</feature>
<evidence type="ECO:0000256" key="5">
    <source>
        <dbReference type="ARBA" id="ARBA00023315"/>
    </source>
</evidence>
<dbReference type="InterPro" id="IPR052351">
    <property type="entry name" value="Ornithine_N-alpha-AT"/>
</dbReference>
<dbReference type="SMART" id="SM00563">
    <property type="entry name" value="PlsC"/>
    <property type="match status" value="1"/>
</dbReference>
<dbReference type="Proteomes" id="UP000234639">
    <property type="component" value="Unassembled WGS sequence"/>
</dbReference>
<sequence>MQEKKIVDLEKALNDKYPKLFTKYPKFISNLLISLLKKLFYEDKLNDFILKNKDARNKEIIDRFLKSINFTYKIDNISLQNIPKNGRVIFISNHPLGGLDALSLMHLINGVRKDVKILANEFLMKLDPISDMLIPIDNISNQSSREAIKSVDEHLKNEGAIIIFPAGEVSRAKVFGIKDLNWKGGFLKFAKKAQAPIVPIFVNARNSSLFYAISAIYKPLAGLLLGHEVMNKKNKSITIKIGEMIPYKNLILPEIKSPDNTLKLIQRHLYNIGKNRKTIFKTQRCLVDKVDINEVYDEVLKGLNLGKTKDGKEIYLCKTSNKSALLTEIGRLRELTFRRVGEGTGKECDVDEFDFYYEHLVLFDTELKEIVGAYRIGVTNEINPTLDSKKLYTQTLFSFKNEAKFLLKDSIELGRSFVQPKFWGTRALDYLWYGIGAYIKKFPETKYMFGPVSISANYPKTARDMMIYFYKKHFTSKEEMVVSKNRYFISQAEKEELDLLFCGQNYEEDFKILKESLANFDLSVPTLYKQYSELCDEGGVEFLDFGIDTDFEDCADGFILVQTEKIKEAKRKRYIGSLD</sequence>
<name>A0A2I1N8I8_9BACT</name>
<evidence type="ECO:0000256" key="2">
    <source>
        <dbReference type="ARBA" id="ARBA00022516"/>
    </source>
</evidence>
<dbReference type="EMBL" id="PKHU01000008">
    <property type="protein sequence ID" value="PKZ28684.1"/>
    <property type="molecule type" value="Genomic_DNA"/>
</dbReference>
<evidence type="ECO:0000313" key="7">
    <source>
        <dbReference type="EMBL" id="PKZ28684.1"/>
    </source>
</evidence>
<dbReference type="GO" id="GO:0016746">
    <property type="term" value="F:acyltransferase activity"/>
    <property type="evidence" value="ECO:0007669"/>
    <property type="project" value="UniProtKB-KW"/>
</dbReference>
<keyword evidence="3 7" id="KW-0808">Transferase</keyword>
<proteinExistence type="predicted"/>
<dbReference type="PANTHER" id="PTHR37323">
    <property type="entry name" value="GCN5-RELATED N-ACETYLTRANSFERASE"/>
    <property type="match status" value="1"/>
</dbReference>
<keyword evidence="2" id="KW-0444">Lipid biosynthesis</keyword>
<dbReference type="CDD" id="cd07986">
    <property type="entry name" value="LPLAT_ACT14924-like"/>
    <property type="match status" value="1"/>
</dbReference>
<dbReference type="Pfam" id="PF13444">
    <property type="entry name" value="Acetyltransf_5"/>
    <property type="match status" value="1"/>
</dbReference>
<accession>A0A2I1N8I8</accession>
<evidence type="ECO:0000256" key="3">
    <source>
        <dbReference type="ARBA" id="ARBA00022679"/>
    </source>
</evidence>
<keyword evidence="5" id="KW-0012">Acyltransferase</keyword>
<gene>
    <name evidence="7" type="ORF">CYJ41_07790</name>
</gene>
<dbReference type="SUPFAM" id="SSF55729">
    <property type="entry name" value="Acyl-CoA N-acyltransferases (Nat)"/>
    <property type="match status" value="1"/>
</dbReference>
<organism evidence="7 8">
    <name type="scientific">Campylobacter ureolyticus</name>
    <dbReference type="NCBI Taxonomy" id="827"/>
    <lineage>
        <taxon>Bacteria</taxon>
        <taxon>Pseudomonadati</taxon>
        <taxon>Campylobacterota</taxon>
        <taxon>Epsilonproteobacteria</taxon>
        <taxon>Campylobacterales</taxon>
        <taxon>Campylobacteraceae</taxon>
        <taxon>Campylobacter</taxon>
    </lineage>
</organism>
<reference evidence="7 8" key="1">
    <citation type="submission" date="2017-12" db="EMBL/GenBank/DDBJ databases">
        <title>Phylogenetic diversity of female urinary microbiome.</title>
        <authorList>
            <person name="Thomas-White K."/>
            <person name="Wolfe A.J."/>
        </authorList>
    </citation>
    <scope>NUCLEOTIDE SEQUENCE [LARGE SCALE GENOMIC DNA]</scope>
    <source>
        <strain evidence="7 8">UMB0112</strain>
    </source>
</reference>
<dbReference type="Pfam" id="PF19576">
    <property type="entry name" value="Acyltransf_2"/>
    <property type="match status" value="1"/>
</dbReference>
<dbReference type="InterPro" id="IPR002123">
    <property type="entry name" value="Plipid/glycerol_acylTrfase"/>
</dbReference>
<dbReference type="InterPro" id="IPR016181">
    <property type="entry name" value="Acyl_CoA_acyltransferase"/>
</dbReference>
<evidence type="ECO:0000313" key="8">
    <source>
        <dbReference type="Proteomes" id="UP000234639"/>
    </source>
</evidence>
<dbReference type="PANTHER" id="PTHR37323:SF1">
    <property type="entry name" value="L-ORNITHINE N(ALPHA)-ACYLTRANSFERASE"/>
    <property type="match status" value="1"/>
</dbReference>
<dbReference type="SUPFAM" id="SSF69593">
    <property type="entry name" value="Glycerol-3-phosphate (1)-acyltransferase"/>
    <property type="match status" value="1"/>
</dbReference>
<comment type="pathway">
    <text evidence="1">Lipid metabolism.</text>
</comment>
<dbReference type="RefSeq" id="WP_101637677.1">
    <property type="nucleotide sequence ID" value="NZ_PKHU01000008.1"/>
</dbReference>
<dbReference type="InterPro" id="IPR045746">
    <property type="entry name" value="ACT14924-like_Acyltransf_dom"/>
</dbReference>
<keyword evidence="4" id="KW-0443">Lipid metabolism</keyword>
<dbReference type="GO" id="GO:0006629">
    <property type="term" value="P:lipid metabolic process"/>
    <property type="evidence" value="ECO:0007669"/>
    <property type="project" value="UniProtKB-KW"/>
</dbReference>